<name>A0A4Z2C5T2_9TELE</name>
<evidence type="ECO:0000313" key="3">
    <source>
        <dbReference type="Proteomes" id="UP000516260"/>
    </source>
</evidence>
<dbReference type="Proteomes" id="UP000516260">
    <property type="component" value="Chromosome 13"/>
</dbReference>
<sequence length="79" mass="9061">MAEATERRRRRRRQRACAVHPGARRRSVLKWGGWQKNSGHGHYTARFPFTMSLRTDRVSPAPPLSPEDTDSPAHRDAVL</sequence>
<reference evidence="2 3" key="1">
    <citation type="submission" date="2019-04" db="EMBL/GenBank/DDBJ databases">
        <title>The sequence and de novo assembly of Takifugu bimaculatus genome using PacBio and Hi-C technologies.</title>
        <authorList>
            <person name="Xu P."/>
            <person name="Liu B."/>
            <person name="Zhou Z."/>
        </authorList>
    </citation>
    <scope>NUCLEOTIDE SEQUENCE [LARGE SCALE GENOMIC DNA]</scope>
    <source>
        <strain evidence="2">TB-2018</strain>
        <tissue evidence="2">Muscle</tissue>
    </source>
</reference>
<feature type="region of interest" description="Disordered" evidence="1">
    <location>
        <begin position="55"/>
        <end position="79"/>
    </location>
</feature>
<keyword evidence="3" id="KW-1185">Reference proteome</keyword>
<evidence type="ECO:0000313" key="2">
    <source>
        <dbReference type="EMBL" id="TNM99556.1"/>
    </source>
</evidence>
<evidence type="ECO:0000256" key="1">
    <source>
        <dbReference type="SAM" id="MobiDB-lite"/>
    </source>
</evidence>
<organism evidence="2 3">
    <name type="scientific">Takifugu bimaculatus</name>
    <dbReference type="NCBI Taxonomy" id="433685"/>
    <lineage>
        <taxon>Eukaryota</taxon>
        <taxon>Metazoa</taxon>
        <taxon>Chordata</taxon>
        <taxon>Craniata</taxon>
        <taxon>Vertebrata</taxon>
        <taxon>Euteleostomi</taxon>
        <taxon>Actinopterygii</taxon>
        <taxon>Neopterygii</taxon>
        <taxon>Teleostei</taxon>
        <taxon>Neoteleostei</taxon>
        <taxon>Acanthomorphata</taxon>
        <taxon>Eupercaria</taxon>
        <taxon>Tetraodontiformes</taxon>
        <taxon>Tetradontoidea</taxon>
        <taxon>Tetraodontidae</taxon>
        <taxon>Takifugu</taxon>
    </lineage>
</organism>
<protein>
    <submittedName>
        <fullName evidence="2">Uncharacterized protein</fullName>
    </submittedName>
</protein>
<comment type="caution">
    <text evidence="2">The sequence shown here is derived from an EMBL/GenBank/DDBJ whole genome shotgun (WGS) entry which is preliminary data.</text>
</comment>
<accession>A0A4Z2C5T2</accession>
<gene>
    <name evidence="2" type="ORF">fugu_012589</name>
</gene>
<dbReference type="EMBL" id="SWLE01000005">
    <property type="protein sequence ID" value="TNM99556.1"/>
    <property type="molecule type" value="Genomic_DNA"/>
</dbReference>
<proteinExistence type="predicted"/>
<dbReference type="AlphaFoldDB" id="A0A4Z2C5T2"/>
<feature type="region of interest" description="Disordered" evidence="1">
    <location>
        <begin position="1"/>
        <end position="21"/>
    </location>
</feature>